<keyword evidence="2" id="KW-1185">Reference proteome</keyword>
<accession>A0ACC2LJ53</accession>
<sequence>MKEFHEADVGSGEPKGEDTDCPISPPSPIFPKPKVSSSISIHTRQSPWKLNFFSLESNGYHDSDDEEEWVPPHVIVARRSAAQMRFSGCYGTGRTIGWRQMTSLRDTVHRLTGYIEA</sequence>
<reference evidence="1 2" key="1">
    <citation type="journal article" date="2022" name="Hortic Res">
        <title>A haplotype resolved chromosomal level avocado genome allows analysis of novel avocado genes.</title>
        <authorList>
            <person name="Nath O."/>
            <person name="Fletcher S.J."/>
            <person name="Hayward A."/>
            <person name="Shaw L.M."/>
            <person name="Masouleh A.K."/>
            <person name="Furtado A."/>
            <person name="Henry R.J."/>
            <person name="Mitter N."/>
        </authorList>
    </citation>
    <scope>NUCLEOTIDE SEQUENCE [LARGE SCALE GENOMIC DNA]</scope>
    <source>
        <strain evidence="2">cv. Hass</strain>
    </source>
</reference>
<dbReference type="EMBL" id="CM056816">
    <property type="protein sequence ID" value="KAJ8633370.1"/>
    <property type="molecule type" value="Genomic_DNA"/>
</dbReference>
<protein>
    <submittedName>
        <fullName evidence="1">Uncharacterized protein</fullName>
    </submittedName>
</protein>
<proteinExistence type="predicted"/>
<comment type="caution">
    <text evidence="1">The sequence shown here is derived from an EMBL/GenBank/DDBJ whole genome shotgun (WGS) entry which is preliminary data.</text>
</comment>
<evidence type="ECO:0000313" key="2">
    <source>
        <dbReference type="Proteomes" id="UP001234297"/>
    </source>
</evidence>
<dbReference type="Proteomes" id="UP001234297">
    <property type="component" value="Chromosome 8"/>
</dbReference>
<name>A0ACC2LJ53_PERAE</name>
<organism evidence="1 2">
    <name type="scientific">Persea americana</name>
    <name type="common">Avocado</name>
    <dbReference type="NCBI Taxonomy" id="3435"/>
    <lineage>
        <taxon>Eukaryota</taxon>
        <taxon>Viridiplantae</taxon>
        <taxon>Streptophyta</taxon>
        <taxon>Embryophyta</taxon>
        <taxon>Tracheophyta</taxon>
        <taxon>Spermatophyta</taxon>
        <taxon>Magnoliopsida</taxon>
        <taxon>Magnoliidae</taxon>
        <taxon>Laurales</taxon>
        <taxon>Lauraceae</taxon>
        <taxon>Persea</taxon>
    </lineage>
</organism>
<gene>
    <name evidence="1" type="ORF">MRB53_026706</name>
</gene>
<evidence type="ECO:0000313" key="1">
    <source>
        <dbReference type="EMBL" id="KAJ8633370.1"/>
    </source>
</evidence>